<protein>
    <submittedName>
        <fullName evidence="1">Uncharacterized protein</fullName>
    </submittedName>
</protein>
<gene>
    <name evidence="1" type="ORF">GM51_4055</name>
</gene>
<organism evidence="1">
    <name type="scientific">freshwater metagenome</name>
    <dbReference type="NCBI Taxonomy" id="449393"/>
    <lineage>
        <taxon>unclassified sequences</taxon>
        <taxon>metagenomes</taxon>
        <taxon>ecological metagenomes</taxon>
    </lineage>
</organism>
<evidence type="ECO:0000313" key="1">
    <source>
        <dbReference type="EMBL" id="KGA21046.1"/>
    </source>
</evidence>
<reference evidence="1" key="1">
    <citation type="submission" date="2014-06" db="EMBL/GenBank/DDBJ databases">
        <title>Key roles for freshwater Actinobacteria revealed by deep metagenomic sequencing.</title>
        <authorList>
            <person name="Ghai R."/>
            <person name="Mizuno C.M."/>
            <person name="Picazo A."/>
            <person name="Camacho A."/>
            <person name="Rodriguez-Valera F."/>
        </authorList>
    </citation>
    <scope>NUCLEOTIDE SEQUENCE</scope>
</reference>
<sequence>MAKLKKLIIHPGFHKTGTTALQQALSEVRSELRASGFSYPKIAGNAHHRAAWSIIENTWGWKKRGGRLMAPVEWQKLEKKIRSSKDVSVISSEFFSQANDEQLANLAGKIKGMDVEIIFTWRPLPFMLASSYQQYLKYGLKLSYSQWLDSIFETSGKAKDTPSFWLRNLHGDVVSRWAEVFGVENISLIAVDESNPNFLYNSFSELAGIPAGIIREPAHKEMNRSLTFNESALLLEINRAYPEDLDWDSYEIFIRKGNVKALIGSDVYETSDEKIFTPEWAVAKAAEINLKSVEQIKSLGIKIVGDIDRGDFSRIPIGVNTPVTTISIATAARAMIGVDMDSIKRMHGRAITKEFFHRLKKITKARLRLK</sequence>
<comment type="caution">
    <text evidence="1">The sequence shown here is derived from an EMBL/GenBank/DDBJ whole genome shotgun (WGS) entry which is preliminary data.</text>
</comment>
<dbReference type="SUPFAM" id="SSF52540">
    <property type="entry name" value="P-loop containing nucleoside triphosphate hydrolases"/>
    <property type="match status" value="1"/>
</dbReference>
<dbReference type="EMBL" id="JNSL01000015">
    <property type="protein sequence ID" value="KGA21046.1"/>
    <property type="molecule type" value="Genomic_DNA"/>
</dbReference>
<name>A0A094R2B8_9ZZZZ</name>
<proteinExistence type="predicted"/>
<dbReference type="AlphaFoldDB" id="A0A094R2B8"/>
<dbReference type="InterPro" id="IPR027417">
    <property type="entry name" value="P-loop_NTPase"/>
</dbReference>
<accession>A0A094R2B8</accession>